<proteinExistence type="predicted"/>
<dbReference type="GO" id="GO:0004305">
    <property type="term" value="F:ethanolamine kinase activity"/>
    <property type="evidence" value="ECO:0007669"/>
    <property type="project" value="TreeGrafter"/>
</dbReference>
<keyword evidence="2" id="KW-1185">Reference proteome</keyword>
<reference evidence="1 2" key="1">
    <citation type="submission" date="2019-01" db="EMBL/GenBank/DDBJ databases">
        <authorList>
            <consortium name="Pathogen Informatics"/>
        </authorList>
    </citation>
    <scope>NUCLEOTIDE SEQUENCE [LARGE SCALE GENOMIC DNA]</scope>
    <source>
        <strain evidence="1 2">NCTC10118</strain>
    </source>
</reference>
<evidence type="ECO:0000313" key="1">
    <source>
        <dbReference type="EMBL" id="VEU62662.1"/>
    </source>
</evidence>
<evidence type="ECO:0000313" key="2">
    <source>
        <dbReference type="Proteomes" id="UP000289952"/>
    </source>
</evidence>
<organism evidence="1 2">
    <name type="scientific">Mycoplasmopsis bovirhinis</name>
    <dbReference type="NCBI Taxonomy" id="29553"/>
    <lineage>
        <taxon>Bacteria</taxon>
        <taxon>Bacillati</taxon>
        <taxon>Mycoplasmatota</taxon>
        <taxon>Mycoplasmoidales</taxon>
        <taxon>Metamycoplasmataceae</taxon>
        <taxon>Mycoplasmopsis</taxon>
    </lineage>
</organism>
<keyword evidence="1" id="KW-0418">Kinase</keyword>
<name>A0A224AZM6_9BACT</name>
<dbReference type="RefSeq" id="WP_120161193.1">
    <property type="nucleotide sequence ID" value="NZ_AP018135.1"/>
</dbReference>
<dbReference type="Proteomes" id="UP000289952">
    <property type="component" value="Chromosome"/>
</dbReference>
<dbReference type="EMBL" id="LR214972">
    <property type="protein sequence ID" value="VEU62662.1"/>
    <property type="molecule type" value="Genomic_DNA"/>
</dbReference>
<gene>
    <name evidence="1" type="ORF">NCTC10118_00090</name>
</gene>
<dbReference type="Gene3D" id="3.90.1200.10">
    <property type="match status" value="1"/>
</dbReference>
<sequence length="248" mass="30166">MEKIKSGFTNDSYKDGNYFYQIKKPNKFNHKLDYTLLSNFSFVPKLIENNEKEIKWQWIDTNEIKFTKEQLKEIAQNFLTLHNSELKFPKSNHSQRVKEYRAILKAKNINLEILNKYYRRINNILAHSEHNRPLHNDLYKGNLLLNKATNKIMFIDWEYASMGDKHFDLAYFICGSFLTKEQEKIFLDEYDSYWEEYLIQQKILVYYLTILWIHAQDIMPFSDEYCINKLEETIQEYNYLKKNNLFRN</sequence>
<dbReference type="PANTHER" id="PTHR22603">
    <property type="entry name" value="CHOLINE/ETHANOALAMINE KINASE"/>
    <property type="match status" value="1"/>
</dbReference>
<dbReference type="SUPFAM" id="SSF56112">
    <property type="entry name" value="Protein kinase-like (PK-like)"/>
    <property type="match status" value="1"/>
</dbReference>
<dbReference type="AlphaFoldDB" id="A0A224AZM6"/>
<dbReference type="OrthoDB" id="9803871at2"/>
<dbReference type="InterPro" id="IPR011009">
    <property type="entry name" value="Kinase-like_dom_sf"/>
</dbReference>
<dbReference type="GO" id="GO:0005737">
    <property type="term" value="C:cytoplasm"/>
    <property type="evidence" value="ECO:0007669"/>
    <property type="project" value="TreeGrafter"/>
</dbReference>
<keyword evidence="1" id="KW-0808">Transferase</keyword>
<dbReference type="Pfam" id="PF01633">
    <property type="entry name" value="Choline_kinase"/>
    <property type="match status" value="1"/>
</dbReference>
<protein>
    <submittedName>
        <fullName evidence="1">Thiamine kinase</fullName>
    </submittedName>
</protein>
<dbReference type="GO" id="GO:0006646">
    <property type="term" value="P:phosphatidylethanolamine biosynthetic process"/>
    <property type="evidence" value="ECO:0007669"/>
    <property type="project" value="TreeGrafter"/>
</dbReference>
<accession>A0A224AZM6</accession>
<dbReference type="PANTHER" id="PTHR22603:SF66">
    <property type="entry name" value="ETHANOLAMINE KINASE"/>
    <property type="match status" value="1"/>
</dbReference>